<feature type="transmembrane region" description="Helical" evidence="1">
    <location>
        <begin position="173"/>
        <end position="190"/>
    </location>
</feature>
<proteinExistence type="predicted"/>
<dbReference type="RefSeq" id="WP_126595915.1">
    <property type="nucleotide sequence ID" value="NZ_BIFQ01000001.1"/>
</dbReference>
<feature type="transmembrane region" description="Helical" evidence="1">
    <location>
        <begin position="146"/>
        <end position="166"/>
    </location>
</feature>
<evidence type="ECO:0000313" key="3">
    <source>
        <dbReference type="Proteomes" id="UP000287224"/>
    </source>
</evidence>
<keyword evidence="3" id="KW-1185">Reference proteome</keyword>
<protein>
    <recommendedName>
        <fullName evidence="4">DUF2029 domain-containing protein</fullName>
    </recommendedName>
</protein>
<organism evidence="2 3">
    <name type="scientific">Dictyobacter aurantiacus</name>
    <dbReference type="NCBI Taxonomy" id="1936993"/>
    <lineage>
        <taxon>Bacteria</taxon>
        <taxon>Bacillati</taxon>
        <taxon>Chloroflexota</taxon>
        <taxon>Ktedonobacteria</taxon>
        <taxon>Ktedonobacterales</taxon>
        <taxon>Dictyobacteraceae</taxon>
        <taxon>Dictyobacter</taxon>
    </lineage>
</organism>
<evidence type="ECO:0008006" key="4">
    <source>
        <dbReference type="Google" id="ProtNLM"/>
    </source>
</evidence>
<feature type="transmembrane region" description="Helical" evidence="1">
    <location>
        <begin position="218"/>
        <end position="239"/>
    </location>
</feature>
<feature type="transmembrane region" description="Helical" evidence="1">
    <location>
        <begin position="362"/>
        <end position="386"/>
    </location>
</feature>
<feature type="transmembrane region" description="Helical" evidence="1">
    <location>
        <begin position="432"/>
        <end position="455"/>
    </location>
</feature>
<dbReference type="Proteomes" id="UP000287224">
    <property type="component" value="Unassembled WGS sequence"/>
</dbReference>
<feature type="transmembrane region" description="Helical" evidence="1">
    <location>
        <begin position="398"/>
        <end position="420"/>
    </location>
</feature>
<dbReference type="OrthoDB" id="2080767at2"/>
<dbReference type="AlphaFoldDB" id="A0A401ZD73"/>
<feature type="transmembrane region" description="Helical" evidence="1">
    <location>
        <begin position="259"/>
        <end position="278"/>
    </location>
</feature>
<feature type="transmembrane region" description="Helical" evidence="1">
    <location>
        <begin position="331"/>
        <end position="350"/>
    </location>
</feature>
<feature type="transmembrane region" description="Helical" evidence="1">
    <location>
        <begin position="299"/>
        <end position="319"/>
    </location>
</feature>
<keyword evidence="1" id="KW-1133">Transmembrane helix</keyword>
<comment type="caution">
    <text evidence="2">The sequence shown here is derived from an EMBL/GenBank/DDBJ whole genome shotgun (WGS) entry which is preliminary data.</text>
</comment>
<accession>A0A401ZD73</accession>
<keyword evidence="1" id="KW-0472">Membrane</keyword>
<keyword evidence="1" id="KW-0812">Transmembrane</keyword>
<feature type="transmembrane region" description="Helical" evidence="1">
    <location>
        <begin position="24"/>
        <end position="43"/>
    </location>
</feature>
<gene>
    <name evidence="2" type="ORF">KDAU_21310</name>
</gene>
<reference evidence="3" key="1">
    <citation type="submission" date="2018-12" db="EMBL/GenBank/DDBJ databases">
        <title>Tengunoibacter tsumagoiensis gen. nov., sp. nov., Dictyobacter kobayashii sp. nov., D. alpinus sp. nov., and D. joshuensis sp. nov. and description of Dictyobacteraceae fam. nov. within the order Ktedonobacterales isolated from Tengu-no-mugimeshi.</title>
        <authorList>
            <person name="Wang C.M."/>
            <person name="Zheng Y."/>
            <person name="Sakai Y."/>
            <person name="Toyoda A."/>
            <person name="Minakuchi Y."/>
            <person name="Abe K."/>
            <person name="Yokota A."/>
            <person name="Yabe S."/>
        </authorList>
    </citation>
    <scope>NUCLEOTIDE SEQUENCE [LARGE SCALE GENOMIC DNA]</scope>
    <source>
        <strain evidence="3">S-27</strain>
    </source>
</reference>
<name>A0A401ZD73_9CHLR</name>
<dbReference type="EMBL" id="BIFQ01000001">
    <property type="protein sequence ID" value="GCE04802.1"/>
    <property type="molecule type" value="Genomic_DNA"/>
</dbReference>
<evidence type="ECO:0000313" key="2">
    <source>
        <dbReference type="EMBL" id="GCE04802.1"/>
    </source>
</evidence>
<sequence>MQKVRVRPAISKHQTTGPAKSSNLLYRYGPDLLVVVAMGFLLYKGLFGQSFSDVPGYQCYATAFWRGLSALGPLSSSQCYYVTHPQGSFISTATIIHWMQTYHMPSVIIQFVASQNVNLPFHSLPREYPLPAIIPFSLPLLAPADLYQMAFAVSMAVVAAIIYGLLRYFRSRWAALTCAIYLVIGGWATAVGRFDLIPSLLTLAAVILGVRKRWSQAFALLAIAVTFKFYAISLLFPFLLAQQLTCEEKWKSWRRFAPLAIFGTICIVVAAISISLSVEGTLAPLSYYGNRPFQIESPAASLLWLFHILGAPLYIVYGYASLNIGSPLDPLASLINALLLGAGLVYVWWLQWSNKIDLAASCLLTLLIIIFTGKVFSAQYILWIMPLVAYVEDRNPRWIAAWCLIGGLTTYIFPYLYMSFWNQFNIIADIPFFNAVIALRNLCLICVLASLLYLYSYPYSVKMLLYKKGKK</sequence>
<evidence type="ECO:0000256" key="1">
    <source>
        <dbReference type="SAM" id="Phobius"/>
    </source>
</evidence>